<dbReference type="Gene3D" id="3.30.1240.10">
    <property type="match status" value="1"/>
</dbReference>
<proteinExistence type="predicted"/>
<dbReference type="Gene3D" id="3.40.50.1000">
    <property type="entry name" value="HAD superfamily/HAD-like"/>
    <property type="match status" value="1"/>
</dbReference>
<organism evidence="1 2">
    <name type="scientific">Desulfoscipio gibsoniae DSM 7213</name>
    <dbReference type="NCBI Taxonomy" id="767817"/>
    <lineage>
        <taxon>Bacteria</taxon>
        <taxon>Bacillati</taxon>
        <taxon>Bacillota</taxon>
        <taxon>Clostridia</taxon>
        <taxon>Eubacteriales</taxon>
        <taxon>Desulfallaceae</taxon>
        <taxon>Desulfoscipio</taxon>
    </lineage>
</organism>
<keyword evidence="2" id="KW-1185">Reference proteome</keyword>
<sequence length="273" mass="30700">MSKRKYKLLAVDLDDTMLNSRLMVPKGSRRAVEQAREAGVRVTLATGRMFCSALPFARELGVQEYLMTYQGALVKHAVTGDVLFHRPVPFDLALEVIELVNRYGYHINIYVDDIPYIARQTKESELYTAISRIPMEEVGDLTAFLRERKQDPTKIVVVTREELIDSLLAEVRPLFGDKLHITKSKPHFLEFSHPLGNKGDALTAIAEHYGVAREEIIAVGDGYNDLEMIDYAGLGVVVGNARPEIRERADYVCRTNDECGVAEVVEKFILAES</sequence>
<dbReference type="CDD" id="cd07516">
    <property type="entry name" value="HAD_Pase"/>
    <property type="match status" value="1"/>
</dbReference>
<dbReference type="AlphaFoldDB" id="R4KPV1"/>
<dbReference type="EMBL" id="CP003273">
    <property type="protein sequence ID" value="AGL03552.1"/>
    <property type="molecule type" value="Genomic_DNA"/>
</dbReference>
<dbReference type="SFLD" id="SFLDS00003">
    <property type="entry name" value="Haloacid_Dehalogenase"/>
    <property type="match status" value="1"/>
</dbReference>
<dbReference type="InterPro" id="IPR023214">
    <property type="entry name" value="HAD_sf"/>
</dbReference>
<accession>R4KPV1</accession>
<dbReference type="NCBIfam" id="TIGR00099">
    <property type="entry name" value="Cof-subfamily"/>
    <property type="match status" value="1"/>
</dbReference>
<dbReference type="InterPro" id="IPR000150">
    <property type="entry name" value="Cof"/>
</dbReference>
<dbReference type="Proteomes" id="UP000013520">
    <property type="component" value="Chromosome"/>
</dbReference>
<name>R4KPV1_9FIRM</name>
<dbReference type="eggNOG" id="COG0561">
    <property type="taxonomic scope" value="Bacteria"/>
</dbReference>
<protein>
    <submittedName>
        <fullName evidence="1">HAD-superfamily hydrolase, subfamily IIB</fullName>
    </submittedName>
</protein>
<dbReference type="NCBIfam" id="TIGR01484">
    <property type="entry name" value="HAD-SF-IIB"/>
    <property type="match status" value="1"/>
</dbReference>
<dbReference type="PANTHER" id="PTHR10000:SF8">
    <property type="entry name" value="HAD SUPERFAMILY HYDROLASE-LIKE, TYPE 3"/>
    <property type="match status" value="1"/>
</dbReference>
<keyword evidence="1" id="KW-0378">Hydrolase</keyword>
<dbReference type="GO" id="GO:0016791">
    <property type="term" value="F:phosphatase activity"/>
    <property type="evidence" value="ECO:0007669"/>
    <property type="project" value="TreeGrafter"/>
</dbReference>
<dbReference type="GO" id="GO:0005829">
    <property type="term" value="C:cytosol"/>
    <property type="evidence" value="ECO:0007669"/>
    <property type="project" value="TreeGrafter"/>
</dbReference>
<dbReference type="Pfam" id="PF08282">
    <property type="entry name" value="Hydrolase_3"/>
    <property type="match status" value="1"/>
</dbReference>
<dbReference type="RefSeq" id="WP_006521392.1">
    <property type="nucleotide sequence ID" value="NC_021184.1"/>
</dbReference>
<gene>
    <name evidence="1" type="ORF">Desgi_4309</name>
</gene>
<dbReference type="KEGG" id="dgi:Desgi_4309"/>
<reference evidence="1 2" key="1">
    <citation type="submission" date="2012-01" db="EMBL/GenBank/DDBJ databases">
        <title>Complete sequence of Desulfotomaculum gibsoniae DSM 7213.</title>
        <authorList>
            <consortium name="US DOE Joint Genome Institute"/>
            <person name="Lucas S."/>
            <person name="Han J."/>
            <person name="Lapidus A."/>
            <person name="Cheng J.-F."/>
            <person name="Goodwin L."/>
            <person name="Pitluck S."/>
            <person name="Peters L."/>
            <person name="Ovchinnikova G."/>
            <person name="Teshima H."/>
            <person name="Detter J.C."/>
            <person name="Han C."/>
            <person name="Tapia R."/>
            <person name="Land M."/>
            <person name="Hauser L."/>
            <person name="Kyrpides N."/>
            <person name="Ivanova N."/>
            <person name="Pagani I."/>
            <person name="Parshina S."/>
            <person name="Plugge C."/>
            <person name="Muyzer G."/>
            <person name="Kuever J."/>
            <person name="Ivanova A."/>
            <person name="Nazina T."/>
            <person name="Klenk H.-P."/>
            <person name="Brambilla E."/>
            <person name="Spring S."/>
            <person name="Stams A.F."/>
            <person name="Woyke T."/>
        </authorList>
    </citation>
    <scope>NUCLEOTIDE SEQUENCE [LARGE SCALE GENOMIC DNA]</scope>
    <source>
        <strain evidence="1 2">DSM 7213</strain>
    </source>
</reference>
<evidence type="ECO:0000313" key="2">
    <source>
        <dbReference type="Proteomes" id="UP000013520"/>
    </source>
</evidence>
<dbReference type="SFLD" id="SFLDG01140">
    <property type="entry name" value="C2.B:_Phosphomannomutase_and_P"/>
    <property type="match status" value="1"/>
</dbReference>
<dbReference type="InterPro" id="IPR036412">
    <property type="entry name" value="HAD-like_sf"/>
</dbReference>
<dbReference type="PANTHER" id="PTHR10000">
    <property type="entry name" value="PHOSPHOSERINE PHOSPHATASE"/>
    <property type="match status" value="1"/>
</dbReference>
<dbReference type="HOGENOM" id="CLU_044146_0_1_9"/>
<dbReference type="GO" id="GO:0000287">
    <property type="term" value="F:magnesium ion binding"/>
    <property type="evidence" value="ECO:0007669"/>
    <property type="project" value="TreeGrafter"/>
</dbReference>
<evidence type="ECO:0000313" key="1">
    <source>
        <dbReference type="EMBL" id="AGL03552.1"/>
    </source>
</evidence>
<dbReference type="SUPFAM" id="SSF56784">
    <property type="entry name" value="HAD-like"/>
    <property type="match status" value="1"/>
</dbReference>
<dbReference type="STRING" id="767817.Desgi_4309"/>
<dbReference type="InterPro" id="IPR006379">
    <property type="entry name" value="HAD-SF_hydro_IIB"/>
</dbReference>